<evidence type="ECO:0000313" key="1">
    <source>
        <dbReference type="EMBL" id="KRZ76486.1"/>
    </source>
</evidence>
<dbReference type="Proteomes" id="UP000054843">
    <property type="component" value="Unassembled WGS sequence"/>
</dbReference>
<protein>
    <submittedName>
        <fullName evidence="1">Uncharacterized protein</fullName>
    </submittedName>
</protein>
<gene>
    <name evidence="1" type="ORF">T10_10577</name>
</gene>
<reference evidence="1 2" key="1">
    <citation type="submission" date="2015-01" db="EMBL/GenBank/DDBJ databases">
        <title>Evolution of Trichinella species and genotypes.</title>
        <authorList>
            <person name="Korhonen P.K."/>
            <person name="Edoardo P."/>
            <person name="Giuseppe L.R."/>
            <person name="Gasser R.B."/>
        </authorList>
    </citation>
    <scope>NUCLEOTIDE SEQUENCE [LARGE SCALE GENOMIC DNA]</scope>
    <source>
        <strain evidence="1">ISS1980</strain>
    </source>
</reference>
<proteinExistence type="predicted"/>
<organism evidence="1 2">
    <name type="scientific">Trichinella papuae</name>
    <dbReference type="NCBI Taxonomy" id="268474"/>
    <lineage>
        <taxon>Eukaryota</taxon>
        <taxon>Metazoa</taxon>
        <taxon>Ecdysozoa</taxon>
        <taxon>Nematoda</taxon>
        <taxon>Enoplea</taxon>
        <taxon>Dorylaimia</taxon>
        <taxon>Trichinellida</taxon>
        <taxon>Trichinellidae</taxon>
        <taxon>Trichinella</taxon>
    </lineage>
</organism>
<accession>A0A0V1MXH5</accession>
<dbReference type="EMBL" id="JYDO01000028">
    <property type="protein sequence ID" value="KRZ76486.1"/>
    <property type="molecule type" value="Genomic_DNA"/>
</dbReference>
<comment type="caution">
    <text evidence="1">The sequence shown here is derived from an EMBL/GenBank/DDBJ whole genome shotgun (WGS) entry which is preliminary data.</text>
</comment>
<dbReference type="AlphaFoldDB" id="A0A0V1MXH5"/>
<evidence type="ECO:0000313" key="2">
    <source>
        <dbReference type="Proteomes" id="UP000054843"/>
    </source>
</evidence>
<keyword evidence="2" id="KW-1185">Reference proteome</keyword>
<name>A0A0V1MXH5_9BILA</name>
<sequence>MKKHQQKSPFIKSTFEKQAQVESNCKSVIKCYNETLHCLCMVTNNPRTHVTPTSYVEKAGQWIRRAPFCLKLCCATESSDLKRLTVVTNDERCEPSLQR</sequence>